<sequence length="120" mass="14652">MSKNILQQQQQQQQQIRDCLKYNFFYFDCPVRHYKDVSFLVFLHLKPLAFESVTFFHYLPDNFKQNYNKNLKIIINYRQLFNSTFSLTFFKQHFLIRAFNCSFKNSLCSATPPHFPRNLY</sequence>
<protein>
    <submittedName>
        <fullName evidence="1">(Mediterranean fruit fly) hypothetical protein</fullName>
    </submittedName>
</protein>
<evidence type="ECO:0000313" key="1">
    <source>
        <dbReference type="EMBL" id="CAD7012674.1"/>
    </source>
</evidence>
<keyword evidence="2" id="KW-1185">Reference proteome</keyword>
<organism evidence="1 2">
    <name type="scientific">Ceratitis capitata</name>
    <name type="common">Mediterranean fruit fly</name>
    <name type="synonym">Tephritis capitata</name>
    <dbReference type="NCBI Taxonomy" id="7213"/>
    <lineage>
        <taxon>Eukaryota</taxon>
        <taxon>Metazoa</taxon>
        <taxon>Ecdysozoa</taxon>
        <taxon>Arthropoda</taxon>
        <taxon>Hexapoda</taxon>
        <taxon>Insecta</taxon>
        <taxon>Pterygota</taxon>
        <taxon>Neoptera</taxon>
        <taxon>Endopterygota</taxon>
        <taxon>Diptera</taxon>
        <taxon>Brachycera</taxon>
        <taxon>Muscomorpha</taxon>
        <taxon>Tephritoidea</taxon>
        <taxon>Tephritidae</taxon>
        <taxon>Ceratitis</taxon>
        <taxon>Ceratitis</taxon>
    </lineage>
</organism>
<reference evidence="1" key="1">
    <citation type="submission" date="2020-11" db="EMBL/GenBank/DDBJ databases">
        <authorList>
            <person name="Whitehead M."/>
        </authorList>
    </citation>
    <scope>NUCLEOTIDE SEQUENCE</scope>
    <source>
        <strain evidence="1">EGII</strain>
    </source>
</reference>
<accession>A0A811VCE5</accession>
<dbReference type="EMBL" id="CAJHJT010000056">
    <property type="protein sequence ID" value="CAD7012674.1"/>
    <property type="molecule type" value="Genomic_DNA"/>
</dbReference>
<comment type="caution">
    <text evidence="1">The sequence shown here is derived from an EMBL/GenBank/DDBJ whole genome shotgun (WGS) entry which is preliminary data.</text>
</comment>
<evidence type="ECO:0000313" key="2">
    <source>
        <dbReference type="Proteomes" id="UP000606786"/>
    </source>
</evidence>
<dbReference type="AlphaFoldDB" id="A0A811VCE5"/>
<name>A0A811VCE5_CERCA</name>
<proteinExistence type="predicted"/>
<dbReference type="Proteomes" id="UP000606786">
    <property type="component" value="Unassembled WGS sequence"/>
</dbReference>
<gene>
    <name evidence="1" type="ORF">CCAP1982_LOCUS20781</name>
</gene>